<accession>A0ABM4DJ59</accession>
<sequence length="134" mass="15051">MELCVDINNSLIKMVAPSISQEISDTVLDYLNINGGIVSLKNPDLVLTNHHFLQICLEKDKFNLTWPNLSVFFTSLFKYPISRVMLTKCLQKSKDFIAKLNRAKNFDLTKYFLSSALSFIGAFPDVVGLSPSDA</sequence>
<dbReference type="Proteomes" id="UP001652625">
    <property type="component" value="Chromosome 14"/>
</dbReference>
<dbReference type="RefSeq" id="XP_065674538.1">
    <property type="nucleotide sequence ID" value="XM_065818466.1"/>
</dbReference>
<gene>
    <name evidence="2" type="primary">LOC136091239</name>
</gene>
<dbReference type="GeneID" id="136091239"/>
<organism evidence="1 2">
    <name type="scientific">Hydra vulgaris</name>
    <name type="common">Hydra</name>
    <name type="synonym">Hydra attenuata</name>
    <dbReference type="NCBI Taxonomy" id="6087"/>
    <lineage>
        <taxon>Eukaryota</taxon>
        <taxon>Metazoa</taxon>
        <taxon>Cnidaria</taxon>
        <taxon>Hydrozoa</taxon>
        <taxon>Hydroidolina</taxon>
        <taxon>Anthoathecata</taxon>
        <taxon>Aplanulata</taxon>
        <taxon>Hydridae</taxon>
        <taxon>Hydra</taxon>
    </lineage>
</organism>
<protein>
    <submittedName>
        <fullName evidence="2">Uncharacterized protein LOC136091239</fullName>
    </submittedName>
</protein>
<evidence type="ECO:0000313" key="2">
    <source>
        <dbReference type="RefSeq" id="XP_065674538.1"/>
    </source>
</evidence>
<reference evidence="2" key="1">
    <citation type="submission" date="2025-08" db="UniProtKB">
        <authorList>
            <consortium name="RefSeq"/>
        </authorList>
    </citation>
    <scope>IDENTIFICATION</scope>
</reference>
<keyword evidence="1" id="KW-1185">Reference proteome</keyword>
<evidence type="ECO:0000313" key="1">
    <source>
        <dbReference type="Proteomes" id="UP001652625"/>
    </source>
</evidence>
<proteinExistence type="predicted"/>
<name>A0ABM4DJ59_HYDVU</name>